<evidence type="ECO:0000313" key="4">
    <source>
        <dbReference type="Proteomes" id="UP001057375"/>
    </source>
</evidence>
<feature type="compositionally biased region" description="Basic and acidic residues" evidence="1">
    <location>
        <begin position="206"/>
        <end position="215"/>
    </location>
</feature>
<dbReference type="PANTHER" id="PTHR10309">
    <property type="entry name" value="MANNOSE-6-PHOSPHATE ISOMERASE"/>
    <property type="match status" value="1"/>
</dbReference>
<dbReference type="InterPro" id="IPR011051">
    <property type="entry name" value="RmlC_Cupin_sf"/>
</dbReference>
<evidence type="ECO:0000256" key="1">
    <source>
        <dbReference type="SAM" id="MobiDB-lite"/>
    </source>
</evidence>
<accession>A0ABQ5JWS9</accession>
<dbReference type="Gene3D" id="2.60.120.10">
    <property type="entry name" value="Jelly Rolls"/>
    <property type="match status" value="2"/>
</dbReference>
<dbReference type="Proteomes" id="UP001057375">
    <property type="component" value="Unassembled WGS sequence"/>
</dbReference>
<sequence length="529" mass="59376">MPGTYVIGCVKNYDWGKLAPESAAALSLPKDLVKEDSRVAEVWYGTHKSSPSFASSSLTSVLRGKLLLESSDKEFKQDHLLSSKLLEIGCPPKLPYLVKILSVARPLSLQVHPNSFFAKELYGDYSDIFPDSKSKPECVYSLTDFYSLTGWKTNDQMMKMLGLDDQLTNIFVKHLGKRFIDVIQREYPAELDAMFNDNSEDEEEKATDGEKHEESREEEDSSEKHTESLSFMFPEPSSLSFSKVMNDVSFELASLLLPLDDDEIQPLMSDIIDYCAKINLIPEELVKESLISKSSLASLFSAGGRFVPFPPTSPMTSVTCLLSLFVTLFSLHPNDPACLSPFFLQYRHLPPFTPLFLAPLTPHLHVYGDVCECMKTSDNVVRGGCTKKWVDMQLFLEMCETTIRRGEKEEEEEDIDEEGGRMMVETKNGWTTNAIYFEGSDMMCYFIKKSKPLSSEKIASIGEIICDLPSPCDLQGPIMVLSPHAHKICGISGCSCQEMGECIVCRDFDDVKDMNCEEEDVFMVVALLT</sequence>
<evidence type="ECO:0000259" key="2">
    <source>
        <dbReference type="Pfam" id="PF20511"/>
    </source>
</evidence>
<reference evidence="3" key="1">
    <citation type="submission" date="2022-03" db="EMBL/GenBank/DDBJ databases">
        <title>Draft genome sequence of Aduncisulcus paluster, a free-living microaerophilic Fornicata.</title>
        <authorList>
            <person name="Yuyama I."/>
            <person name="Kume K."/>
            <person name="Tamura T."/>
            <person name="Inagaki Y."/>
            <person name="Hashimoto T."/>
        </authorList>
    </citation>
    <scope>NUCLEOTIDE SEQUENCE</scope>
    <source>
        <strain evidence="3">NY0171</strain>
    </source>
</reference>
<dbReference type="Gene3D" id="1.10.441.10">
    <property type="entry name" value="Phosphomannose Isomerase, domain 2"/>
    <property type="match status" value="2"/>
</dbReference>
<dbReference type="SUPFAM" id="SSF51182">
    <property type="entry name" value="RmlC-like cupins"/>
    <property type="match status" value="1"/>
</dbReference>
<dbReference type="InterPro" id="IPR046457">
    <property type="entry name" value="PMI_typeI_cat"/>
</dbReference>
<dbReference type="EMBL" id="BQXS01012050">
    <property type="protein sequence ID" value="GKT19407.1"/>
    <property type="molecule type" value="Genomic_DNA"/>
</dbReference>
<dbReference type="Pfam" id="PF20511">
    <property type="entry name" value="PMI_typeI_cat"/>
    <property type="match status" value="1"/>
</dbReference>
<organism evidence="3 4">
    <name type="scientific">Aduncisulcus paluster</name>
    <dbReference type="NCBI Taxonomy" id="2918883"/>
    <lineage>
        <taxon>Eukaryota</taxon>
        <taxon>Metamonada</taxon>
        <taxon>Carpediemonas-like organisms</taxon>
        <taxon>Aduncisulcus</taxon>
    </lineage>
</organism>
<gene>
    <name evidence="3" type="ORF">ADUPG1_011500</name>
</gene>
<comment type="caution">
    <text evidence="3">The sequence shown here is derived from an EMBL/GenBank/DDBJ whole genome shotgun (WGS) entry which is preliminary data.</text>
</comment>
<name>A0ABQ5JWS9_9EUKA</name>
<feature type="domain" description="Phosphomannose isomerase type I catalytic" evidence="2">
    <location>
        <begin position="9"/>
        <end position="152"/>
    </location>
</feature>
<dbReference type="PRINTS" id="PR00714">
    <property type="entry name" value="MAN6PISMRASE"/>
</dbReference>
<evidence type="ECO:0000313" key="3">
    <source>
        <dbReference type="EMBL" id="GKT19407.1"/>
    </source>
</evidence>
<keyword evidence="4" id="KW-1185">Reference proteome</keyword>
<protein>
    <submittedName>
        <fullName evidence="3">Multi-domain containing protein</fullName>
    </submittedName>
</protein>
<dbReference type="PANTHER" id="PTHR10309:SF0">
    <property type="entry name" value="MANNOSE-6-PHOSPHATE ISOMERASE"/>
    <property type="match status" value="1"/>
</dbReference>
<feature type="region of interest" description="Disordered" evidence="1">
    <location>
        <begin position="195"/>
        <end position="228"/>
    </location>
</feature>
<proteinExistence type="predicted"/>
<dbReference type="InterPro" id="IPR016305">
    <property type="entry name" value="Mannose-6-P_Isomerase"/>
</dbReference>
<dbReference type="InterPro" id="IPR014710">
    <property type="entry name" value="RmlC-like_jellyroll"/>
</dbReference>